<accession>A0ACC2SEW1</accession>
<dbReference type="Proteomes" id="UP001165960">
    <property type="component" value="Unassembled WGS sequence"/>
</dbReference>
<proteinExistence type="predicted"/>
<organism evidence="1 2">
    <name type="scientific">Entomophthora muscae</name>
    <dbReference type="NCBI Taxonomy" id="34485"/>
    <lineage>
        <taxon>Eukaryota</taxon>
        <taxon>Fungi</taxon>
        <taxon>Fungi incertae sedis</taxon>
        <taxon>Zoopagomycota</taxon>
        <taxon>Entomophthoromycotina</taxon>
        <taxon>Entomophthoromycetes</taxon>
        <taxon>Entomophthorales</taxon>
        <taxon>Entomophthoraceae</taxon>
        <taxon>Entomophthora</taxon>
    </lineage>
</organism>
<reference evidence="1" key="1">
    <citation type="submission" date="2022-04" db="EMBL/GenBank/DDBJ databases">
        <title>Genome of the entomopathogenic fungus Entomophthora muscae.</title>
        <authorList>
            <person name="Elya C."/>
            <person name="Lovett B.R."/>
            <person name="Lee E."/>
            <person name="Macias A.M."/>
            <person name="Hajek A.E."/>
            <person name="De Bivort B.L."/>
            <person name="Kasson M.T."/>
            <person name="De Fine Licht H.H."/>
            <person name="Stajich J.E."/>
        </authorList>
    </citation>
    <scope>NUCLEOTIDE SEQUENCE</scope>
    <source>
        <strain evidence="1">Berkeley</strain>
    </source>
</reference>
<protein>
    <submittedName>
        <fullName evidence="1">Uncharacterized protein</fullName>
    </submittedName>
</protein>
<sequence length="404" mass="45463">MKIVFLVLGALASDFTTCKFNFTLQCNQPKAKCKQVENSLVLGAQFIENTIDIINTITVQVNYTTHADQWKDIHLLGQGKGNYYDVKENDNNISYPQALLKQTQHYSHETQLQHPFDIQIAINPNAKLLYPKDLAKHKKSTKVSILDVITHELLHGMGFKTGISPTAINPNLTDYSKVPNPTVFDKIITTSNKSLAQLILDLKSSAIPQANVKVQTPPDATSITKTLKSLSTTDKGMHVRLRNGPFFLETNTNPYNEGTSISHVHLQYINTQDYRMAKNIPSFFQVLKHAYTKQWKTSPIGPRTLEVLQTMGYKIKCSPNLNKSMLALITTNPNNYRDDRSPPSDDRKPTQPDHQPAEPLESNPTSIQATTSDPSGKQHPPSNPQTVSNRHPRKRCKPKRRPLH</sequence>
<keyword evidence="2" id="KW-1185">Reference proteome</keyword>
<dbReference type="EMBL" id="QTSX02005123">
    <property type="protein sequence ID" value="KAJ9060880.1"/>
    <property type="molecule type" value="Genomic_DNA"/>
</dbReference>
<evidence type="ECO:0000313" key="2">
    <source>
        <dbReference type="Proteomes" id="UP001165960"/>
    </source>
</evidence>
<evidence type="ECO:0000313" key="1">
    <source>
        <dbReference type="EMBL" id="KAJ9060880.1"/>
    </source>
</evidence>
<comment type="caution">
    <text evidence="1">The sequence shown here is derived from an EMBL/GenBank/DDBJ whole genome shotgun (WGS) entry which is preliminary data.</text>
</comment>
<gene>
    <name evidence="1" type="ORF">DSO57_1026292</name>
</gene>
<name>A0ACC2SEW1_9FUNG</name>